<feature type="compositionally biased region" description="Pro residues" evidence="1">
    <location>
        <begin position="196"/>
        <end position="206"/>
    </location>
</feature>
<evidence type="ECO:0000256" key="3">
    <source>
        <dbReference type="SAM" id="SignalP"/>
    </source>
</evidence>
<organism evidence="4 5">
    <name type="scientific">Papiliotrema laurentii</name>
    <name type="common">Cryptococcus laurentii</name>
    <dbReference type="NCBI Taxonomy" id="5418"/>
    <lineage>
        <taxon>Eukaryota</taxon>
        <taxon>Fungi</taxon>
        <taxon>Dikarya</taxon>
        <taxon>Basidiomycota</taxon>
        <taxon>Agaricomycotina</taxon>
        <taxon>Tremellomycetes</taxon>
        <taxon>Tremellales</taxon>
        <taxon>Rhynchogastremaceae</taxon>
        <taxon>Papiliotrema</taxon>
    </lineage>
</organism>
<proteinExistence type="predicted"/>
<keyword evidence="5" id="KW-1185">Reference proteome</keyword>
<comment type="caution">
    <text evidence="4">The sequence shown here is derived from an EMBL/GenBank/DDBJ whole genome shotgun (WGS) entry which is preliminary data.</text>
</comment>
<dbReference type="AlphaFoldDB" id="A0AAD9FRR0"/>
<evidence type="ECO:0000256" key="1">
    <source>
        <dbReference type="SAM" id="MobiDB-lite"/>
    </source>
</evidence>
<keyword evidence="3" id="KW-0732">Signal</keyword>
<accession>A0AAD9FRR0</accession>
<dbReference type="EMBL" id="JAODAN010000004">
    <property type="protein sequence ID" value="KAK1924837.1"/>
    <property type="molecule type" value="Genomic_DNA"/>
</dbReference>
<feature type="transmembrane region" description="Helical" evidence="2">
    <location>
        <begin position="45"/>
        <end position="65"/>
    </location>
</feature>
<keyword evidence="2" id="KW-0812">Transmembrane</keyword>
<feature type="region of interest" description="Disordered" evidence="1">
    <location>
        <begin position="76"/>
        <end position="206"/>
    </location>
</feature>
<feature type="compositionally biased region" description="Basic and acidic residues" evidence="1">
    <location>
        <begin position="151"/>
        <end position="172"/>
    </location>
</feature>
<reference evidence="4" key="1">
    <citation type="submission" date="2023-02" db="EMBL/GenBank/DDBJ databases">
        <title>Identification and recombinant expression of a fungal hydrolase from Papiliotrema laurentii that hydrolyzes apple cutin and clears colloidal polyester polyurethane.</title>
        <authorList>
            <consortium name="DOE Joint Genome Institute"/>
            <person name="Roman V.A."/>
            <person name="Bojanowski C."/>
            <person name="Crable B.R."/>
            <person name="Wagner D.N."/>
            <person name="Hung C.S."/>
            <person name="Nadeau L.J."/>
            <person name="Schratz L."/>
            <person name="Haridas S."/>
            <person name="Pangilinan J."/>
            <person name="Lipzen A."/>
            <person name="Na H."/>
            <person name="Yan M."/>
            <person name="Ng V."/>
            <person name="Grigoriev I.V."/>
            <person name="Spatafora J.W."/>
            <person name="Barlow D."/>
            <person name="Biffinger J."/>
            <person name="Kelley-Loughnane N."/>
            <person name="Varaljay V.A."/>
            <person name="Crookes-Goodson W.J."/>
        </authorList>
    </citation>
    <scope>NUCLEOTIDE SEQUENCE</scope>
    <source>
        <strain evidence="4">5307AH</strain>
    </source>
</reference>
<feature type="chain" id="PRO_5042208265" evidence="3">
    <location>
        <begin position="22"/>
        <end position="206"/>
    </location>
</feature>
<sequence>MSSLLSLLPLLAILCAAPAHAQWCYDRYGYRYRCNSSGISYGARIGIGLGVAAAVILVFGLCGYWRRRQIRNQFAKHRPPGLPFTNNNQDPSNPYANNPPPPAPGTYAGQGNSTNWSQNSYGNNPPPPEQTYQPSMAGQYGVNADKNGSGGDHEHGYEWEQAREQERLEREQNGQAPPGYDVANSAQNTGTGSGYAPPPGPPPAKH</sequence>
<feature type="signal peptide" evidence="3">
    <location>
        <begin position="1"/>
        <end position="21"/>
    </location>
</feature>
<evidence type="ECO:0000256" key="2">
    <source>
        <dbReference type="SAM" id="Phobius"/>
    </source>
</evidence>
<keyword evidence="2" id="KW-0472">Membrane</keyword>
<keyword evidence="2" id="KW-1133">Transmembrane helix</keyword>
<dbReference type="Proteomes" id="UP001182556">
    <property type="component" value="Unassembled WGS sequence"/>
</dbReference>
<protein>
    <submittedName>
        <fullName evidence="4">Uncharacterized protein</fullName>
    </submittedName>
</protein>
<feature type="compositionally biased region" description="Polar residues" evidence="1">
    <location>
        <begin position="109"/>
        <end position="123"/>
    </location>
</feature>
<gene>
    <name evidence="4" type="ORF">DB88DRAFT_487039</name>
</gene>
<evidence type="ECO:0000313" key="5">
    <source>
        <dbReference type="Proteomes" id="UP001182556"/>
    </source>
</evidence>
<evidence type="ECO:0000313" key="4">
    <source>
        <dbReference type="EMBL" id="KAK1924837.1"/>
    </source>
</evidence>
<name>A0AAD9FRR0_PAPLA</name>